<dbReference type="PATRIC" id="fig|55758.3.peg.2161"/>
<dbReference type="InterPro" id="IPR010982">
    <property type="entry name" value="Lambda_DNA-bd_dom_sf"/>
</dbReference>
<dbReference type="Proteomes" id="UP000077066">
    <property type="component" value="Unassembled WGS sequence"/>
</dbReference>
<proteinExistence type="inferred from homology"/>
<dbReference type="HAMAP" id="MF_00584">
    <property type="entry name" value="HTH_type_cro_C1"/>
    <property type="match status" value="1"/>
</dbReference>
<evidence type="ECO:0000256" key="4">
    <source>
        <dbReference type="HAMAP-Rule" id="MF_00584"/>
    </source>
</evidence>
<name>A0A165YXK9_9EURY</name>
<protein>
    <recommendedName>
        <fullName evidence="4">Putative HTH-type transcriptional regulatory protein MBFIL_19410</fullName>
    </recommendedName>
</protein>
<dbReference type="InterPro" id="IPR059051">
    <property type="entry name" value="MTH_967_PDDEXK"/>
</dbReference>
<dbReference type="AlphaFoldDB" id="A0A165YXK9"/>
<keyword evidence="3 4" id="KW-0804">Transcription</keyword>
<evidence type="ECO:0000256" key="2">
    <source>
        <dbReference type="ARBA" id="ARBA00023125"/>
    </source>
</evidence>
<dbReference type="SUPFAM" id="SSF47413">
    <property type="entry name" value="lambda repressor-like DNA-binding domains"/>
    <property type="match status" value="1"/>
</dbReference>
<keyword evidence="7" id="KW-1185">Reference proteome</keyword>
<dbReference type="InterPro" id="IPR020886">
    <property type="entry name" value="MTH_967-like"/>
</dbReference>
<dbReference type="Pfam" id="PF26553">
    <property type="entry name" value="PDDEXK_19"/>
    <property type="match status" value="1"/>
</dbReference>
<evidence type="ECO:0000256" key="3">
    <source>
        <dbReference type="ARBA" id="ARBA00023163"/>
    </source>
</evidence>
<gene>
    <name evidence="6" type="ORF">MBFIL_19410</name>
</gene>
<keyword evidence="2 4" id="KW-0238">DNA-binding</keyword>
<comment type="caution">
    <text evidence="6">The sequence shown here is derived from an EMBL/GenBank/DDBJ whole genome shotgun (WGS) entry which is preliminary data.</text>
</comment>
<dbReference type="EMBL" id="LWMT01000294">
    <property type="protein sequence ID" value="KZX09991.1"/>
    <property type="molecule type" value="Genomic_DNA"/>
</dbReference>
<dbReference type="CDD" id="cd00093">
    <property type="entry name" value="HTH_XRE"/>
    <property type="match status" value="1"/>
</dbReference>
<dbReference type="InterPro" id="IPR001387">
    <property type="entry name" value="Cro/C1-type_HTH"/>
</dbReference>
<dbReference type="GO" id="GO:0003677">
    <property type="term" value="F:DNA binding"/>
    <property type="evidence" value="ECO:0007669"/>
    <property type="project" value="UniProtKB-KW"/>
</dbReference>
<sequence length="388" mass="43845">MDFKSRNQIISEINQLLTEEGFETSNIYSQSCFDMFAKRKLLLILLKALVNIDTIYESHANEIKKISSAFHASPLIVGSKSRNTKLEEDVVYERHGIPAIGVETLKNMIIYGDCPEILADHGGYYVHINGDLLKEYRQDYSLSLKDLADLAHVTRETIYKYENGIARASTETAMALEEILNIKITLDIDILKINHNINTTNLSTNINSNNHINNNINSNNHINNNINSNNHINNNINSNNHINNNINSNNINSSNINTKSSNLNSNNIEKDLNEEDDKTKDLTNLGFGVVSTKKTPFDTIAKIDNANNANTSFIANLEEKRSSRSLQKIAISLKDLSLITSSESFFMINNIKTKEAVDGIPVVKSWEIKELEDYHDFLKIINERKENS</sequence>
<evidence type="ECO:0000313" key="6">
    <source>
        <dbReference type="EMBL" id="KZX09991.1"/>
    </source>
</evidence>
<dbReference type="OrthoDB" id="31424at2157"/>
<accession>A0A165YXK9</accession>
<keyword evidence="1 4" id="KW-0805">Transcription regulation</keyword>
<evidence type="ECO:0000313" key="7">
    <source>
        <dbReference type="Proteomes" id="UP000077066"/>
    </source>
</evidence>
<evidence type="ECO:0000259" key="5">
    <source>
        <dbReference type="PROSITE" id="PS50943"/>
    </source>
</evidence>
<dbReference type="PROSITE" id="PS50943">
    <property type="entry name" value="HTH_CROC1"/>
    <property type="match status" value="1"/>
</dbReference>
<feature type="domain" description="HTH cro/C1-type" evidence="5">
    <location>
        <begin position="133"/>
        <end position="191"/>
    </location>
</feature>
<organism evidence="6 7">
    <name type="scientific">Methanobrevibacter filiformis</name>
    <dbReference type="NCBI Taxonomy" id="55758"/>
    <lineage>
        <taxon>Archaea</taxon>
        <taxon>Methanobacteriati</taxon>
        <taxon>Methanobacteriota</taxon>
        <taxon>Methanomada group</taxon>
        <taxon>Methanobacteria</taxon>
        <taxon>Methanobacteriales</taxon>
        <taxon>Methanobacteriaceae</taxon>
        <taxon>Methanobrevibacter</taxon>
    </lineage>
</organism>
<dbReference type="Pfam" id="PF01381">
    <property type="entry name" value="HTH_3"/>
    <property type="match status" value="1"/>
</dbReference>
<dbReference type="STRING" id="55758.MBFIL_19410"/>
<dbReference type="SMART" id="SM00530">
    <property type="entry name" value="HTH_XRE"/>
    <property type="match status" value="1"/>
</dbReference>
<dbReference type="GO" id="GO:0003700">
    <property type="term" value="F:DNA-binding transcription factor activity"/>
    <property type="evidence" value="ECO:0007669"/>
    <property type="project" value="UniProtKB-UniRule"/>
</dbReference>
<dbReference type="Gene3D" id="1.10.260.40">
    <property type="entry name" value="lambda repressor-like DNA-binding domains"/>
    <property type="match status" value="1"/>
</dbReference>
<evidence type="ECO:0000256" key="1">
    <source>
        <dbReference type="ARBA" id="ARBA00023015"/>
    </source>
</evidence>
<reference evidence="6 7" key="1">
    <citation type="submission" date="2016-04" db="EMBL/GenBank/DDBJ databases">
        <title>Genome sequence of Methanobrevibacter filiformis DSM 11501.</title>
        <authorList>
            <person name="Poehlein A."/>
            <person name="Seedorf H."/>
            <person name="Daniel R."/>
        </authorList>
    </citation>
    <scope>NUCLEOTIDE SEQUENCE [LARGE SCALE GENOMIC DNA]</scope>
    <source>
        <strain evidence="6 7">DSM 11501</strain>
    </source>
</reference>